<keyword evidence="3" id="KW-1185">Reference proteome</keyword>
<dbReference type="EMBL" id="KI440843">
    <property type="protein sequence ID" value="ERT01634.1"/>
    <property type="molecule type" value="Genomic_DNA"/>
</dbReference>
<dbReference type="HOGENOM" id="CLU_187068_0_0_1"/>
<evidence type="ECO:0000313" key="3">
    <source>
        <dbReference type="Proteomes" id="UP000018087"/>
    </source>
</evidence>
<organism evidence="2 3">
    <name type="scientific">Sporothrix schenckii (strain ATCC 58251 / de Perez 2211183)</name>
    <name type="common">Rose-picker's disease fungus</name>
    <dbReference type="NCBI Taxonomy" id="1391915"/>
    <lineage>
        <taxon>Eukaryota</taxon>
        <taxon>Fungi</taxon>
        <taxon>Dikarya</taxon>
        <taxon>Ascomycota</taxon>
        <taxon>Pezizomycotina</taxon>
        <taxon>Sordariomycetes</taxon>
        <taxon>Sordariomycetidae</taxon>
        <taxon>Ophiostomatales</taxon>
        <taxon>Ophiostomataceae</taxon>
        <taxon>Sporothrix</taxon>
    </lineage>
</organism>
<evidence type="ECO:0000256" key="1">
    <source>
        <dbReference type="SAM" id="MobiDB-lite"/>
    </source>
</evidence>
<dbReference type="AlphaFoldDB" id="U7Q149"/>
<sequence length="49" mass="5499">MADEVQEAAKDAHMPSKTDDKDNDASSINEATRGDNLLVVRFCLRYLMI</sequence>
<feature type="compositionally biased region" description="Basic and acidic residues" evidence="1">
    <location>
        <begin position="7"/>
        <end position="24"/>
    </location>
</feature>
<reference evidence="3" key="1">
    <citation type="journal article" date="2014" name="Genome Announc.">
        <title>Genome sequence of the pathogenic fungus Sporothrix schenckii (ATCC 58251).</title>
        <authorList>
            <person name="Cuomo C.A."/>
            <person name="Rodriguez-Del Valle N."/>
            <person name="Perez-Sanchez L."/>
            <person name="Abouelleil A."/>
            <person name="Goldberg J."/>
            <person name="Young S."/>
            <person name="Zeng Q."/>
            <person name="Birren B.W."/>
        </authorList>
    </citation>
    <scope>NUCLEOTIDE SEQUENCE [LARGE SCALE GENOMIC DNA]</scope>
    <source>
        <strain evidence="3">ATCC 58251 / de Perez 2211183</strain>
    </source>
</reference>
<dbReference type="Proteomes" id="UP000018087">
    <property type="component" value="Unassembled WGS sequence"/>
</dbReference>
<name>U7Q149_SPOS1</name>
<protein>
    <submittedName>
        <fullName evidence="2">Uncharacterized protein</fullName>
    </submittedName>
</protein>
<evidence type="ECO:0000313" key="2">
    <source>
        <dbReference type="EMBL" id="ERT01634.1"/>
    </source>
</evidence>
<feature type="region of interest" description="Disordered" evidence="1">
    <location>
        <begin position="1"/>
        <end position="30"/>
    </location>
</feature>
<proteinExistence type="predicted"/>
<gene>
    <name evidence="2" type="ORF">HMPREF1624_02886</name>
</gene>
<accession>U7Q149</accession>